<evidence type="ECO:0000313" key="2">
    <source>
        <dbReference type="EMBL" id="RXM31756.1"/>
    </source>
</evidence>
<sequence>MLTLASVRRSASSASVLMHKARPMSGSHPCMDIMDLKAKMTKVLELFPCPGPAAPIAIPSPPSPMGVQEGWAGSSQLVQEDTLSIATSGDGASFSSEMQVGETLAEEEPGSESVSEASTTPLSSSISALVGRAAAFLQLPWTPASEPRWSVFRKQTLAPHPQRFPAFPHFLEESIWVTLGQTCAWSHLTMTIPKIGGFIEMEAESTKVVFREIQLEAKGSSAAARAEVSALGASAMVRGELASASASVGPVGVKVGLGVDTGASIGVEGIEAKVLGTGFSIGPKTSISVLGSEASCSVM</sequence>
<reference evidence="2 3" key="1">
    <citation type="submission" date="2019-01" db="EMBL/GenBank/DDBJ databases">
        <title>Draft Genome and Complete Hox-Cluster Characterization of the Sterlet Sturgeon (Acipenser ruthenus).</title>
        <authorList>
            <person name="Wei Q."/>
        </authorList>
    </citation>
    <scope>NUCLEOTIDE SEQUENCE [LARGE SCALE GENOMIC DNA]</scope>
    <source>
        <strain evidence="2">WHYD16114868_AA</strain>
        <tissue evidence="2">Blood</tissue>
    </source>
</reference>
<organism evidence="2 3">
    <name type="scientific">Acipenser ruthenus</name>
    <name type="common">Sterlet sturgeon</name>
    <dbReference type="NCBI Taxonomy" id="7906"/>
    <lineage>
        <taxon>Eukaryota</taxon>
        <taxon>Metazoa</taxon>
        <taxon>Chordata</taxon>
        <taxon>Craniata</taxon>
        <taxon>Vertebrata</taxon>
        <taxon>Euteleostomi</taxon>
        <taxon>Actinopterygii</taxon>
        <taxon>Chondrostei</taxon>
        <taxon>Acipenseriformes</taxon>
        <taxon>Acipenseridae</taxon>
        <taxon>Acipenser</taxon>
    </lineage>
</organism>
<evidence type="ECO:0000313" key="3">
    <source>
        <dbReference type="Proteomes" id="UP000289886"/>
    </source>
</evidence>
<keyword evidence="3" id="KW-1185">Reference proteome</keyword>
<feature type="region of interest" description="Disordered" evidence="1">
    <location>
        <begin position="88"/>
        <end position="118"/>
    </location>
</feature>
<name>A0A444U9B0_ACIRT</name>
<dbReference type="EMBL" id="SCEB01215017">
    <property type="protein sequence ID" value="RXM31756.1"/>
    <property type="molecule type" value="Genomic_DNA"/>
</dbReference>
<gene>
    <name evidence="2" type="ORF">EOD39_16613</name>
</gene>
<proteinExistence type="predicted"/>
<protein>
    <submittedName>
        <fullName evidence="2">Uncharacterized protein</fullName>
    </submittedName>
</protein>
<accession>A0A444U9B0</accession>
<dbReference type="AlphaFoldDB" id="A0A444U9B0"/>
<dbReference type="Proteomes" id="UP000289886">
    <property type="component" value="Unassembled WGS sequence"/>
</dbReference>
<comment type="caution">
    <text evidence="2">The sequence shown here is derived from an EMBL/GenBank/DDBJ whole genome shotgun (WGS) entry which is preliminary data.</text>
</comment>
<evidence type="ECO:0000256" key="1">
    <source>
        <dbReference type="SAM" id="MobiDB-lite"/>
    </source>
</evidence>